<proteinExistence type="predicted"/>
<dbReference type="Proteomes" id="UP000808337">
    <property type="component" value="Unassembled WGS sequence"/>
</dbReference>
<sequence>MKRSLLLFQSFLLVFNLLQGQTSTTDSLLENISFNADVMVNAVLDRHRIKAHDQFEETLDSLLARPGSYNLPLDSIHWISILHGDGFRMVSWQLRISDDEYKYGGFIQWPDRIVRLKDTRPWVNGSTYNIYSPDAWYGCIYYKIIPFESDGKKYYVLFGFNAEDSQMNTKVADILDLNGDEPKLGVPLFVGNDKDRSRLILTYGDVSSVQLLYDPELKAIVQDHLESIPGISPSGGALVVSDGSMEGWFLKNGRWVYKEKMSDVKMDEPPMTDDRKNRKEDKDIFGRPKKQ</sequence>
<protein>
    <submittedName>
        <fullName evidence="3">Uncharacterized protein</fullName>
    </submittedName>
</protein>
<evidence type="ECO:0000313" key="3">
    <source>
        <dbReference type="EMBL" id="MBK9981196.1"/>
    </source>
</evidence>
<name>A0A9D7SRZ1_9BACT</name>
<feature type="signal peptide" evidence="2">
    <location>
        <begin position="1"/>
        <end position="20"/>
    </location>
</feature>
<feature type="chain" id="PRO_5038942529" evidence="2">
    <location>
        <begin position="21"/>
        <end position="291"/>
    </location>
</feature>
<dbReference type="EMBL" id="JADKGY010000001">
    <property type="protein sequence ID" value="MBK9981196.1"/>
    <property type="molecule type" value="Genomic_DNA"/>
</dbReference>
<dbReference type="AlphaFoldDB" id="A0A9D7SRZ1"/>
<gene>
    <name evidence="3" type="ORF">IPP15_02020</name>
</gene>
<organism evidence="3 4">
    <name type="scientific">Candidatus Opimibacter skivensis</name>
    <dbReference type="NCBI Taxonomy" id="2982028"/>
    <lineage>
        <taxon>Bacteria</taxon>
        <taxon>Pseudomonadati</taxon>
        <taxon>Bacteroidota</taxon>
        <taxon>Saprospiria</taxon>
        <taxon>Saprospirales</taxon>
        <taxon>Saprospiraceae</taxon>
        <taxon>Candidatus Opimibacter</taxon>
    </lineage>
</organism>
<keyword evidence="2" id="KW-0732">Signal</keyword>
<accession>A0A9D7SRZ1</accession>
<reference evidence="3 4" key="1">
    <citation type="submission" date="2020-10" db="EMBL/GenBank/DDBJ databases">
        <title>Connecting structure to function with the recovery of over 1000 high-quality activated sludge metagenome-assembled genomes encoding full-length rRNA genes using long-read sequencing.</title>
        <authorList>
            <person name="Singleton C.M."/>
            <person name="Petriglieri F."/>
            <person name="Kristensen J.M."/>
            <person name="Kirkegaard R.H."/>
            <person name="Michaelsen T.Y."/>
            <person name="Andersen M.H."/>
            <person name="Karst S.M."/>
            <person name="Dueholm M.S."/>
            <person name="Nielsen P.H."/>
            <person name="Albertsen M."/>
        </authorList>
    </citation>
    <scope>NUCLEOTIDE SEQUENCE [LARGE SCALE GENOMIC DNA]</scope>
    <source>
        <strain evidence="3">Ribe_18-Q3-R11-54_MAXAC.273</strain>
    </source>
</reference>
<feature type="region of interest" description="Disordered" evidence="1">
    <location>
        <begin position="261"/>
        <end position="291"/>
    </location>
</feature>
<evidence type="ECO:0000256" key="2">
    <source>
        <dbReference type="SAM" id="SignalP"/>
    </source>
</evidence>
<evidence type="ECO:0000313" key="4">
    <source>
        <dbReference type="Proteomes" id="UP000808337"/>
    </source>
</evidence>
<evidence type="ECO:0000256" key="1">
    <source>
        <dbReference type="SAM" id="MobiDB-lite"/>
    </source>
</evidence>
<comment type="caution">
    <text evidence="3">The sequence shown here is derived from an EMBL/GenBank/DDBJ whole genome shotgun (WGS) entry which is preliminary data.</text>
</comment>